<keyword evidence="3" id="KW-1185">Reference proteome</keyword>
<organism evidence="2 3">
    <name type="scientific">Steinernema carpocapsae</name>
    <name type="common">Entomopathogenic nematode</name>
    <dbReference type="NCBI Taxonomy" id="34508"/>
    <lineage>
        <taxon>Eukaryota</taxon>
        <taxon>Metazoa</taxon>
        <taxon>Ecdysozoa</taxon>
        <taxon>Nematoda</taxon>
        <taxon>Chromadorea</taxon>
        <taxon>Rhabditida</taxon>
        <taxon>Tylenchina</taxon>
        <taxon>Panagrolaimomorpha</taxon>
        <taxon>Strongyloidoidea</taxon>
        <taxon>Steinernematidae</taxon>
        <taxon>Steinernema</taxon>
    </lineage>
</organism>
<proteinExistence type="predicted"/>
<dbReference type="AlphaFoldDB" id="A0A4U5LQM1"/>
<dbReference type="Proteomes" id="UP000298663">
    <property type="component" value="Unassembled WGS sequence"/>
</dbReference>
<evidence type="ECO:0000256" key="1">
    <source>
        <dbReference type="SAM" id="MobiDB-lite"/>
    </source>
</evidence>
<comment type="caution">
    <text evidence="2">The sequence shown here is derived from an EMBL/GenBank/DDBJ whole genome shotgun (WGS) entry which is preliminary data.</text>
</comment>
<dbReference type="EMBL" id="AZBU02000013">
    <property type="protein sequence ID" value="TKR58252.1"/>
    <property type="molecule type" value="Genomic_DNA"/>
</dbReference>
<name>A0A4U5LQM1_STECR</name>
<gene>
    <name evidence="2" type="ORF">L596_029722</name>
</gene>
<feature type="region of interest" description="Disordered" evidence="1">
    <location>
        <begin position="342"/>
        <end position="383"/>
    </location>
</feature>
<reference evidence="2 3" key="2">
    <citation type="journal article" date="2019" name="G3 (Bethesda)">
        <title>Hybrid Assembly of the Genome of the Entomopathogenic Nematode Steinernema carpocapsae Identifies the X-Chromosome.</title>
        <authorList>
            <person name="Serra L."/>
            <person name="Macchietto M."/>
            <person name="Macias-Munoz A."/>
            <person name="McGill C.J."/>
            <person name="Rodriguez I.M."/>
            <person name="Rodriguez B."/>
            <person name="Murad R."/>
            <person name="Mortazavi A."/>
        </authorList>
    </citation>
    <scope>NUCLEOTIDE SEQUENCE [LARGE SCALE GENOMIC DNA]</scope>
    <source>
        <strain evidence="2 3">ALL</strain>
    </source>
</reference>
<sequence length="533" mass="57767">MCLLIITAAAFLQMARIATAPLMAALVLILCELAATKDLKVFRRGKVQIVDETQLNNPTEYSFDEDLQKSADLEDAYDELVPYLPRFDLIKNGKFAGYTRIPIVTRKQSTWSTPRPVTKKGEQYKTWGTPYIIPVTRPPRRFETKVRSEPVKVEERLPVQADSKEVSTILKTTTTVPTTTTTQSTTVPTTTTTQTTITDAPTTTSTSTEASTTPTQAPFRNEVIVKLEKPSTRSWVDIPLQSDSQEERVANLHFSKFAQRFGVNRVIPNSATTPQTTIVINELIAKNNPLISASISASGFPVSTQQKVRSNQVILEPAPRNFPVPVKALPVASQPFVEATTRRPVPVAHPTPVKKVTTTSTEAPTTEALTTQATTTQAPLPSPCSKSLPCEGCAGSSPCSRRPSPIPLPSPCSSGSSFGSSPCSSPCSSSEASSPCATTLRPFRSRPRNPALGPAAPKPPIIHHGNSPYRGPTFNCRILNPVQDGRPHPRTDPTCALSMPGFSADGSCRCTYEVAGRDEDGCATGFLYICKRR</sequence>
<evidence type="ECO:0000313" key="2">
    <source>
        <dbReference type="EMBL" id="TKR58252.1"/>
    </source>
</evidence>
<accession>A0A4U5LQM1</accession>
<dbReference type="OrthoDB" id="5827518at2759"/>
<feature type="compositionally biased region" description="Low complexity" evidence="1">
    <location>
        <begin position="344"/>
        <end position="383"/>
    </location>
</feature>
<feature type="region of interest" description="Disordered" evidence="1">
    <location>
        <begin position="179"/>
        <end position="215"/>
    </location>
</feature>
<protein>
    <submittedName>
        <fullName evidence="2">Uncharacterized protein</fullName>
    </submittedName>
</protein>
<feature type="region of interest" description="Disordered" evidence="1">
    <location>
        <begin position="427"/>
        <end position="464"/>
    </location>
</feature>
<reference evidence="2 3" key="1">
    <citation type="journal article" date="2015" name="Genome Biol.">
        <title>Comparative genomics of Steinernema reveals deeply conserved gene regulatory networks.</title>
        <authorList>
            <person name="Dillman A.R."/>
            <person name="Macchietto M."/>
            <person name="Porter C.F."/>
            <person name="Rogers A."/>
            <person name="Williams B."/>
            <person name="Antoshechkin I."/>
            <person name="Lee M.M."/>
            <person name="Goodwin Z."/>
            <person name="Lu X."/>
            <person name="Lewis E.E."/>
            <person name="Goodrich-Blair H."/>
            <person name="Stock S.P."/>
            <person name="Adams B.J."/>
            <person name="Sternberg P.W."/>
            <person name="Mortazavi A."/>
        </authorList>
    </citation>
    <scope>NUCLEOTIDE SEQUENCE [LARGE SCALE GENOMIC DNA]</scope>
    <source>
        <strain evidence="2 3">ALL</strain>
    </source>
</reference>
<evidence type="ECO:0000313" key="3">
    <source>
        <dbReference type="Proteomes" id="UP000298663"/>
    </source>
</evidence>
<feature type="compositionally biased region" description="Low complexity" evidence="1">
    <location>
        <begin position="427"/>
        <end position="436"/>
    </location>
</feature>